<evidence type="ECO:0000259" key="2">
    <source>
        <dbReference type="Pfam" id="PF03537"/>
    </source>
</evidence>
<accession>A0A2X0KKW8</accession>
<dbReference type="InterPro" id="IPR004352">
    <property type="entry name" value="GH114_TIM-barrel"/>
</dbReference>
<proteinExistence type="predicted"/>
<protein>
    <submittedName>
        <fullName evidence="3">Endo alpha-1,4 polygalactosaminidase</fullName>
    </submittedName>
</protein>
<name>A0A2X0KKW8_9ACTN</name>
<dbReference type="InterPro" id="IPR017853">
    <property type="entry name" value="GH"/>
</dbReference>
<dbReference type="Pfam" id="PF03537">
    <property type="entry name" value="Glyco_hydro_114"/>
    <property type="match status" value="1"/>
</dbReference>
<dbReference type="InterPro" id="IPR013785">
    <property type="entry name" value="Aldolase_TIM"/>
</dbReference>
<feature type="domain" description="Glycoside-hydrolase family GH114 TIM-barrel" evidence="2">
    <location>
        <begin position="32"/>
        <end position="251"/>
    </location>
</feature>
<feature type="region of interest" description="Disordered" evidence="1">
    <location>
        <begin position="1"/>
        <end position="21"/>
    </location>
</feature>
<reference evidence="3 4" key="1">
    <citation type="submission" date="2018-06" db="EMBL/GenBank/DDBJ databases">
        <title>Streptacidiphilus pinicola sp. nov., isolated from pine grove soil.</title>
        <authorList>
            <person name="Roh S.G."/>
            <person name="Park S."/>
            <person name="Kim M.-K."/>
            <person name="Yun B.-R."/>
            <person name="Park J."/>
            <person name="Kim M.J."/>
            <person name="Kim Y.S."/>
            <person name="Kim S.B."/>
        </authorList>
    </citation>
    <scope>NUCLEOTIDE SEQUENCE [LARGE SCALE GENOMIC DNA]</scope>
    <source>
        <strain evidence="3 4">MMS16-CNU450</strain>
    </source>
</reference>
<keyword evidence="4" id="KW-1185">Reference proteome</keyword>
<evidence type="ECO:0000313" key="3">
    <source>
        <dbReference type="EMBL" id="RAG87589.1"/>
    </source>
</evidence>
<dbReference type="Gene3D" id="3.20.20.70">
    <property type="entry name" value="Aldolase class I"/>
    <property type="match status" value="1"/>
</dbReference>
<sequence>MPGSGATASAGGARTGAAQDGGGWWRPSAGLSWQWQLTTPVDTSVPADVYDIDADDNPASVVAALHRAGRRVVCYVNAGSWEPYRPDAGKYPKVLLGKALDGWPDERWLDIRRIDLLTPLLAHRLDECRAKGFDGVEPDNVDGYENDTGFPLTAADQLAFDRAVARLAHQRGLAVGLKNDFDQVAALQPDFDYGVDEQCAELRTCPVLSAFVNAGKPVFDAEYAVPTSGFCAQTRRLGISAIRKHPELDAWRQTC</sequence>
<dbReference type="Proteomes" id="UP000248889">
    <property type="component" value="Unassembled WGS sequence"/>
</dbReference>
<gene>
    <name evidence="3" type="ORF">DN069_00565</name>
</gene>
<comment type="caution">
    <text evidence="3">The sequence shown here is derived from an EMBL/GenBank/DDBJ whole genome shotgun (WGS) entry which is preliminary data.</text>
</comment>
<dbReference type="PANTHER" id="PTHR35273:SF2">
    <property type="entry name" value="ALPHA-GALACTOSIDASE"/>
    <property type="match status" value="1"/>
</dbReference>
<dbReference type="AlphaFoldDB" id="A0A2X0KKW8"/>
<feature type="compositionally biased region" description="Low complexity" evidence="1">
    <location>
        <begin position="1"/>
        <end position="18"/>
    </location>
</feature>
<dbReference type="PANTHER" id="PTHR35273">
    <property type="entry name" value="ALPHA-1,4 POLYGALACTOSAMINIDASE, PUTATIVE (AFU_ORTHOLOGUE AFUA_3G07890)-RELATED"/>
    <property type="match status" value="1"/>
</dbReference>
<evidence type="ECO:0000256" key="1">
    <source>
        <dbReference type="SAM" id="MobiDB-lite"/>
    </source>
</evidence>
<organism evidence="3 4">
    <name type="scientific">Streptacidiphilus pinicola</name>
    <dbReference type="NCBI Taxonomy" id="2219663"/>
    <lineage>
        <taxon>Bacteria</taxon>
        <taxon>Bacillati</taxon>
        <taxon>Actinomycetota</taxon>
        <taxon>Actinomycetes</taxon>
        <taxon>Kitasatosporales</taxon>
        <taxon>Streptomycetaceae</taxon>
        <taxon>Streptacidiphilus</taxon>
    </lineage>
</organism>
<evidence type="ECO:0000313" key="4">
    <source>
        <dbReference type="Proteomes" id="UP000248889"/>
    </source>
</evidence>
<dbReference type="SUPFAM" id="SSF51445">
    <property type="entry name" value="(Trans)glycosidases"/>
    <property type="match status" value="1"/>
</dbReference>
<dbReference type="OrthoDB" id="319933at2"/>
<dbReference type="EMBL" id="QKYN01000004">
    <property type="protein sequence ID" value="RAG87589.1"/>
    <property type="molecule type" value="Genomic_DNA"/>
</dbReference>